<dbReference type="InterPro" id="IPR003140">
    <property type="entry name" value="PLipase/COase/thioEstase"/>
</dbReference>
<sequence length="234" mass="24617">MNTTPNEIGPLAEDPVTGLRYRLRKASAAAAATPAARLLLLHGVGSNETSLAPVATRIDPRVEVVLVQGPLTFGPGQHGFFEVSFAGGTPAINAAQAERSRQQLIAFVRARHAQDGALPARTVIAGFSQGGILSASVGLSAPADVAGFAVLSGRILPEIEPHLAPREALAGISAFIAHGELDNKLPVAWAERADRWLDALGVPHRSQRYPIGHELDADVVADFQQWLAGVLFPV</sequence>
<dbReference type="PANTHER" id="PTHR10655:SF17">
    <property type="entry name" value="LYSOPHOSPHOLIPASE-LIKE PROTEIN 1"/>
    <property type="match status" value="1"/>
</dbReference>
<dbReference type="Proteomes" id="UP000031843">
    <property type="component" value="Chromosome main"/>
</dbReference>
<evidence type="ECO:0000313" key="4">
    <source>
        <dbReference type="EMBL" id="AJG19265.1"/>
    </source>
</evidence>
<organism evidence="4 5">
    <name type="scientific">Cupriavidus basilensis</name>
    <dbReference type="NCBI Taxonomy" id="68895"/>
    <lineage>
        <taxon>Bacteria</taxon>
        <taxon>Pseudomonadati</taxon>
        <taxon>Pseudomonadota</taxon>
        <taxon>Betaproteobacteria</taxon>
        <taxon>Burkholderiales</taxon>
        <taxon>Burkholderiaceae</taxon>
        <taxon>Cupriavidus</taxon>
    </lineage>
</organism>
<dbReference type="SUPFAM" id="SSF53474">
    <property type="entry name" value="alpha/beta-Hydrolases"/>
    <property type="match status" value="1"/>
</dbReference>
<name>A0A0C4Y8F2_9BURK</name>
<proteinExistence type="inferred from homology"/>
<evidence type="ECO:0000256" key="1">
    <source>
        <dbReference type="ARBA" id="ARBA00006499"/>
    </source>
</evidence>
<dbReference type="PANTHER" id="PTHR10655">
    <property type="entry name" value="LYSOPHOSPHOLIPASE-RELATED"/>
    <property type="match status" value="1"/>
</dbReference>
<comment type="similarity">
    <text evidence="1">Belongs to the AB hydrolase superfamily. AB hydrolase 2 family.</text>
</comment>
<dbReference type="RefSeq" id="WP_043345998.1">
    <property type="nucleotide sequence ID" value="NZ_CP010536.1"/>
</dbReference>
<gene>
    <name evidence="4" type="ORF">RR42_m1870</name>
</gene>
<dbReference type="Gene3D" id="3.40.50.1820">
    <property type="entry name" value="alpha/beta hydrolase"/>
    <property type="match status" value="1"/>
</dbReference>
<dbReference type="GO" id="GO:0016787">
    <property type="term" value="F:hydrolase activity"/>
    <property type="evidence" value="ECO:0007669"/>
    <property type="project" value="UniProtKB-KW"/>
</dbReference>
<dbReference type="OrthoDB" id="9801763at2"/>
<dbReference type="InterPro" id="IPR029058">
    <property type="entry name" value="AB_hydrolase_fold"/>
</dbReference>
<keyword evidence="5" id="KW-1185">Reference proteome</keyword>
<feature type="domain" description="Phospholipase/carboxylesterase/thioesterase" evidence="3">
    <location>
        <begin position="33"/>
        <end position="228"/>
    </location>
</feature>
<keyword evidence="2" id="KW-0378">Hydrolase</keyword>
<evidence type="ECO:0000259" key="3">
    <source>
        <dbReference type="Pfam" id="PF02230"/>
    </source>
</evidence>
<accession>A0A0C4Y8F2</accession>
<dbReference type="KEGG" id="cbw:RR42_m1870"/>
<dbReference type="AlphaFoldDB" id="A0A0C4Y8F2"/>
<protein>
    <submittedName>
        <fullName evidence="4">Serine esterase</fullName>
    </submittedName>
</protein>
<reference evidence="4 5" key="1">
    <citation type="journal article" date="2015" name="Genome Announc.">
        <title>Complete Genome Sequence of Cupriavidus basilensis 4G11, Isolated from the Oak Ridge Field Research Center Site.</title>
        <authorList>
            <person name="Ray J."/>
            <person name="Waters R.J."/>
            <person name="Skerker J.M."/>
            <person name="Kuehl J.V."/>
            <person name="Price M.N."/>
            <person name="Huang J."/>
            <person name="Chakraborty R."/>
            <person name="Arkin A.P."/>
            <person name="Deutschbauer A."/>
        </authorList>
    </citation>
    <scope>NUCLEOTIDE SEQUENCE [LARGE SCALE GENOMIC DNA]</scope>
    <source>
        <strain evidence="4">4G11</strain>
    </source>
</reference>
<evidence type="ECO:0000313" key="5">
    <source>
        <dbReference type="Proteomes" id="UP000031843"/>
    </source>
</evidence>
<dbReference type="EMBL" id="CP010536">
    <property type="protein sequence ID" value="AJG19265.1"/>
    <property type="molecule type" value="Genomic_DNA"/>
</dbReference>
<dbReference type="InterPro" id="IPR050565">
    <property type="entry name" value="LYPA1-2/EST-like"/>
</dbReference>
<dbReference type="STRING" id="68895.RR42_m1870"/>
<dbReference type="Pfam" id="PF02230">
    <property type="entry name" value="Abhydrolase_2"/>
    <property type="match status" value="1"/>
</dbReference>
<evidence type="ECO:0000256" key="2">
    <source>
        <dbReference type="ARBA" id="ARBA00022801"/>
    </source>
</evidence>